<dbReference type="AlphaFoldDB" id="A0A1G6YGD1"/>
<dbReference type="RefSeq" id="WP_092735578.1">
    <property type="nucleotide sequence ID" value="NZ_FNAS01000001.1"/>
</dbReference>
<dbReference type="PROSITE" id="PS51257">
    <property type="entry name" value="PROKAR_LIPOPROTEIN"/>
    <property type="match status" value="1"/>
</dbReference>
<protein>
    <submittedName>
        <fullName evidence="1">Lipocalin-like domain-containing protein</fullName>
    </submittedName>
</protein>
<gene>
    <name evidence="1" type="ORF">SAMN05421544_101132</name>
</gene>
<reference evidence="1 2" key="1">
    <citation type="submission" date="2016-10" db="EMBL/GenBank/DDBJ databases">
        <authorList>
            <person name="de Groot N.N."/>
        </authorList>
    </citation>
    <scope>NUCLEOTIDE SEQUENCE [LARGE SCALE GENOMIC DNA]</scope>
    <source>
        <strain evidence="1 2">DSM 24015</strain>
    </source>
</reference>
<accession>A0A1G6YGD1</accession>
<evidence type="ECO:0000313" key="1">
    <source>
        <dbReference type="EMBL" id="SDD88767.1"/>
    </source>
</evidence>
<dbReference type="Proteomes" id="UP000198517">
    <property type="component" value="Unassembled WGS sequence"/>
</dbReference>
<proteinExistence type="predicted"/>
<dbReference type="STRING" id="1071918.SAMN05421544_101132"/>
<sequence length="163" mass="18531">MKNLIIIGIIGAATIASCSSLQQEQQAQNNRKEFLKLKGKWQIVEINNYNKNFRVKPFDEGIDSKCFMGSVWTLVPNNWSGSYTLENHEGCPFVSQNIKFDVKNGNEFIFKKIFSGEKPKQVVSGYSLTLENQTDDSFTLAQNISYQGENIKVAYVFKKISNK</sequence>
<keyword evidence="2" id="KW-1185">Reference proteome</keyword>
<dbReference type="EMBL" id="FNAS01000001">
    <property type="protein sequence ID" value="SDD88767.1"/>
    <property type="molecule type" value="Genomic_DNA"/>
</dbReference>
<name>A0A1G6YGD1_9FLAO</name>
<dbReference type="OrthoDB" id="1121756at2"/>
<evidence type="ECO:0000313" key="2">
    <source>
        <dbReference type="Proteomes" id="UP000198517"/>
    </source>
</evidence>
<organism evidence="1 2">
    <name type="scientific">Riemerella columbipharyngis</name>
    <dbReference type="NCBI Taxonomy" id="1071918"/>
    <lineage>
        <taxon>Bacteria</taxon>
        <taxon>Pseudomonadati</taxon>
        <taxon>Bacteroidota</taxon>
        <taxon>Flavobacteriia</taxon>
        <taxon>Flavobacteriales</taxon>
        <taxon>Weeksellaceae</taxon>
        <taxon>Riemerella</taxon>
    </lineage>
</organism>